<dbReference type="Proteomes" id="UP000692954">
    <property type="component" value="Unassembled WGS sequence"/>
</dbReference>
<comment type="caution">
    <text evidence="1">The sequence shown here is derived from an EMBL/GenBank/DDBJ whole genome shotgun (WGS) entry which is preliminary data.</text>
</comment>
<keyword evidence="2" id="KW-1185">Reference proteome</keyword>
<evidence type="ECO:0000313" key="1">
    <source>
        <dbReference type="EMBL" id="CAD8089034.1"/>
    </source>
</evidence>
<proteinExistence type="predicted"/>
<protein>
    <submittedName>
        <fullName evidence="1">Uncharacterized protein</fullName>
    </submittedName>
</protein>
<organism evidence="1 2">
    <name type="scientific">Paramecium sonneborni</name>
    <dbReference type="NCBI Taxonomy" id="65129"/>
    <lineage>
        <taxon>Eukaryota</taxon>
        <taxon>Sar</taxon>
        <taxon>Alveolata</taxon>
        <taxon>Ciliophora</taxon>
        <taxon>Intramacronucleata</taxon>
        <taxon>Oligohymenophorea</taxon>
        <taxon>Peniculida</taxon>
        <taxon>Parameciidae</taxon>
        <taxon>Paramecium</taxon>
    </lineage>
</organism>
<dbReference type="AlphaFoldDB" id="A0A8S1NQT8"/>
<evidence type="ECO:0000313" key="2">
    <source>
        <dbReference type="Proteomes" id="UP000692954"/>
    </source>
</evidence>
<sequence>MKAKTNFKNQQAILLPPIDRRQTQPIQFDQINQLINQSLFNPKQNRAQSLYSLDLQAQNSAKISAKVSPRKNIKDYNKWYVPPKKRFHDLRKESEEFQQEQYIINTYAQQQLKYNQILRESKQLAQFVDEFYKKHKRSPSFIH</sequence>
<gene>
    <name evidence="1" type="ORF">PSON_ATCC_30995.1.T0530228</name>
</gene>
<accession>A0A8S1NQT8</accession>
<name>A0A8S1NQT8_9CILI</name>
<reference evidence="1" key="1">
    <citation type="submission" date="2021-01" db="EMBL/GenBank/DDBJ databases">
        <authorList>
            <consortium name="Genoscope - CEA"/>
            <person name="William W."/>
        </authorList>
    </citation>
    <scope>NUCLEOTIDE SEQUENCE</scope>
</reference>
<dbReference type="EMBL" id="CAJJDN010000053">
    <property type="protein sequence ID" value="CAD8089034.1"/>
    <property type="molecule type" value="Genomic_DNA"/>
</dbReference>
<dbReference type="OrthoDB" id="287924at2759"/>